<keyword evidence="1" id="KW-0812">Transmembrane</keyword>
<sequence>MTYKIFKIISTLLVIICVFIFFIYYINPSLLVDIYRGEDQSTILVETKHLPIKKIISDTNFFKAPNTQWSPDGKHFSYFDYVRVKWADKEWALKIIDVRFFTIKTIFIGDYKMSEYMWVDDDLVRVYEDAGSGVRQYRDININVKNPIVAVDDYSSGSWTPEKTF</sequence>
<reference evidence="2 3" key="1">
    <citation type="journal article" date="2016" name="Nat. Commun.">
        <title>Thousands of microbial genomes shed light on interconnected biogeochemical processes in an aquifer system.</title>
        <authorList>
            <person name="Anantharaman K."/>
            <person name="Brown C.T."/>
            <person name="Hug L.A."/>
            <person name="Sharon I."/>
            <person name="Castelle C.J."/>
            <person name="Probst A.J."/>
            <person name="Thomas B.C."/>
            <person name="Singh A."/>
            <person name="Wilkins M.J."/>
            <person name="Karaoz U."/>
            <person name="Brodie E.L."/>
            <person name="Williams K.H."/>
            <person name="Hubbard S.S."/>
            <person name="Banfield J.F."/>
        </authorList>
    </citation>
    <scope>NUCLEOTIDE SEQUENCE [LARGE SCALE GENOMIC DNA]</scope>
</reference>
<protein>
    <recommendedName>
        <fullName evidence="4">Dipeptidylpeptidase IV N-terminal domain-containing protein</fullName>
    </recommendedName>
</protein>
<evidence type="ECO:0000313" key="3">
    <source>
        <dbReference type="Proteomes" id="UP000177907"/>
    </source>
</evidence>
<feature type="transmembrane region" description="Helical" evidence="1">
    <location>
        <begin position="6"/>
        <end position="26"/>
    </location>
</feature>
<evidence type="ECO:0000313" key="2">
    <source>
        <dbReference type="EMBL" id="OGH88653.1"/>
    </source>
</evidence>
<gene>
    <name evidence="2" type="ORF">A3J93_00980</name>
</gene>
<dbReference type="Proteomes" id="UP000177907">
    <property type="component" value="Unassembled WGS sequence"/>
</dbReference>
<dbReference type="AlphaFoldDB" id="A0A1F6NY57"/>
<accession>A0A1F6NY57</accession>
<keyword evidence="1" id="KW-0472">Membrane</keyword>
<evidence type="ECO:0000256" key="1">
    <source>
        <dbReference type="SAM" id="Phobius"/>
    </source>
</evidence>
<organism evidence="2 3">
    <name type="scientific">Candidatus Magasanikbacteria bacterium RIFOXYC2_FULL_42_28</name>
    <dbReference type="NCBI Taxonomy" id="1798704"/>
    <lineage>
        <taxon>Bacteria</taxon>
        <taxon>Candidatus Magasanikiibacteriota</taxon>
    </lineage>
</organism>
<dbReference type="STRING" id="1798704.A3J93_00980"/>
<evidence type="ECO:0008006" key="4">
    <source>
        <dbReference type="Google" id="ProtNLM"/>
    </source>
</evidence>
<dbReference type="EMBL" id="MFQZ01000001">
    <property type="protein sequence ID" value="OGH88653.1"/>
    <property type="molecule type" value="Genomic_DNA"/>
</dbReference>
<keyword evidence="1" id="KW-1133">Transmembrane helix</keyword>
<comment type="caution">
    <text evidence="2">The sequence shown here is derived from an EMBL/GenBank/DDBJ whole genome shotgun (WGS) entry which is preliminary data.</text>
</comment>
<name>A0A1F6NY57_9BACT</name>
<proteinExistence type="predicted"/>